<proteinExistence type="predicted"/>
<dbReference type="InterPro" id="IPR046335">
    <property type="entry name" value="LacI/GalR-like_sensor"/>
</dbReference>
<dbReference type="InterPro" id="IPR028082">
    <property type="entry name" value="Peripla_BP_I"/>
</dbReference>
<dbReference type="PRINTS" id="PR00036">
    <property type="entry name" value="HTHLACI"/>
</dbReference>
<evidence type="ECO:0000313" key="9">
    <source>
        <dbReference type="EMBL" id="KMK12925.1"/>
    </source>
</evidence>
<sequence length="315" mass="34538">MTNRLTIKDIARLSGVGKSTVSRVLNNESGVSQETRERVEAVMNEHGFSPSRSARAMRGQSDKVVAIIVTRLDSLSENLAVQTMLPAFYAEGYDPIMMESQFSAEKVAEHLGMLRRRNVDGVVLFGFSGISQKMLAPWQEMLVMLARDAKGIASVCYDDKGAITQLMQRLYEEGHRRISFLGAPHHDETTGRRRHEAYLHFCKKRGLAPAAALPGLTMKQGYDAVAGVLTPDTTALLCATDTLALGASKYLQEQRIDTLQLASVGCTPLMTFLHPEIITANPGYGEAGRQAAQQLIEQIGGRRKPRQIVIPAALN</sequence>
<comment type="caution">
    <text evidence="9">The sequence shown here is derived from an EMBL/GenBank/DDBJ whole genome shotgun (WGS) entry which is preliminary data.</text>
</comment>
<dbReference type="GO" id="GO:0003700">
    <property type="term" value="F:DNA-binding transcription factor activity"/>
    <property type="evidence" value="ECO:0007669"/>
    <property type="project" value="TreeGrafter"/>
</dbReference>
<dbReference type="NCBIfam" id="TIGR02405">
    <property type="entry name" value="trehalos_R_Ecol"/>
    <property type="match status" value="1"/>
</dbReference>
<dbReference type="SUPFAM" id="SSF53822">
    <property type="entry name" value="Periplasmic binding protein-like I"/>
    <property type="match status" value="1"/>
</dbReference>
<dbReference type="GO" id="GO:0005991">
    <property type="term" value="P:trehalose metabolic process"/>
    <property type="evidence" value="ECO:0007669"/>
    <property type="project" value="InterPro"/>
</dbReference>
<dbReference type="SMART" id="SM00354">
    <property type="entry name" value="HTH_LACI"/>
    <property type="match status" value="1"/>
</dbReference>
<dbReference type="AlphaFoldDB" id="A0A0F0W0Q7"/>
<dbReference type="PANTHER" id="PTHR30146:SF146">
    <property type="entry name" value="HTH-TYPE TRANSCRIPTIONAL REGULATOR TRER"/>
    <property type="match status" value="1"/>
</dbReference>
<dbReference type="CDD" id="cd01392">
    <property type="entry name" value="HTH_LacI"/>
    <property type="match status" value="1"/>
</dbReference>
<dbReference type="GO" id="GO:0000976">
    <property type="term" value="F:transcription cis-regulatory region binding"/>
    <property type="evidence" value="ECO:0007669"/>
    <property type="project" value="TreeGrafter"/>
</dbReference>
<keyword evidence="4" id="KW-0238">DNA-binding</keyword>
<evidence type="ECO:0000256" key="4">
    <source>
        <dbReference type="ARBA" id="ARBA00023125"/>
    </source>
</evidence>
<dbReference type="FunFam" id="1.10.260.40:FF:000021">
    <property type="entry name" value="Trehalose operon repressor"/>
    <property type="match status" value="1"/>
</dbReference>
<dbReference type="Proteomes" id="UP000036196">
    <property type="component" value="Unassembled WGS sequence"/>
</dbReference>
<dbReference type="SUPFAM" id="SSF47413">
    <property type="entry name" value="lambda repressor-like DNA-binding domains"/>
    <property type="match status" value="1"/>
</dbReference>
<name>A0A0F0W0Q7_PLUGE</name>
<feature type="domain" description="HTH lacI-type" evidence="8">
    <location>
        <begin position="5"/>
        <end position="59"/>
    </location>
</feature>
<keyword evidence="10" id="KW-1185">Reference proteome</keyword>
<dbReference type="STRING" id="61647.LG71_00100"/>
<dbReference type="InterPro" id="IPR010982">
    <property type="entry name" value="Lambda_DNA-bd_dom_sf"/>
</dbReference>
<dbReference type="Pfam" id="PF13377">
    <property type="entry name" value="Peripla_BP_3"/>
    <property type="match status" value="1"/>
</dbReference>
<dbReference type="eggNOG" id="COG1609">
    <property type="taxonomic scope" value="Bacteria"/>
</dbReference>
<comment type="subunit">
    <text evidence="1">Homodimer.</text>
</comment>
<evidence type="ECO:0000259" key="8">
    <source>
        <dbReference type="PROSITE" id="PS50932"/>
    </source>
</evidence>
<dbReference type="PATRIC" id="fig|61647.13.peg.2419"/>
<dbReference type="PROSITE" id="PS50932">
    <property type="entry name" value="HTH_LACI_2"/>
    <property type="match status" value="1"/>
</dbReference>
<dbReference type="GO" id="GO:0045892">
    <property type="term" value="P:negative regulation of DNA-templated transcription"/>
    <property type="evidence" value="ECO:0007669"/>
    <property type="project" value="InterPro"/>
</dbReference>
<dbReference type="InterPro" id="IPR000843">
    <property type="entry name" value="HTH_LacI"/>
</dbReference>
<evidence type="ECO:0000256" key="7">
    <source>
        <dbReference type="ARBA" id="ARBA00077059"/>
    </source>
</evidence>
<dbReference type="EMBL" id="LDZF01000014">
    <property type="protein sequence ID" value="KMK12925.1"/>
    <property type="molecule type" value="Genomic_DNA"/>
</dbReference>
<reference evidence="9 10" key="1">
    <citation type="submission" date="2015-05" db="EMBL/GenBank/DDBJ databases">
        <title>Genome sequences of Pluralibacter gergoviae.</title>
        <authorList>
            <person name="Greninger A.L."/>
            <person name="Miller S."/>
        </authorList>
    </citation>
    <scope>NUCLEOTIDE SEQUENCE [LARGE SCALE GENOMIC DNA]</scope>
    <source>
        <strain evidence="9 10">JS81F13</strain>
    </source>
</reference>
<dbReference type="Pfam" id="PF00356">
    <property type="entry name" value="LacI"/>
    <property type="match status" value="1"/>
</dbReference>
<evidence type="ECO:0000256" key="1">
    <source>
        <dbReference type="ARBA" id="ARBA00011738"/>
    </source>
</evidence>
<dbReference type="Gene3D" id="1.10.260.40">
    <property type="entry name" value="lambda repressor-like DNA-binding domains"/>
    <property type="match status" value="1"/>
</dbReference>
<evidence type="ECO:0000256" key="5">
    <source>
        <dbReference type="ARBA" id="ARBA00023163"/>
    </source>
</evidence>
<protein>
    <recommendedName>
        <fullName evidence="6">HTH-type transcriptional regulator TreR</fullName>
    </recommendedName>
    <alternativeName>
        <fullName evidence="7">Trehalose operon repressor</fullName>
    </alternativeName>
</protein>
<evidence type="ECO:0000256" key="2">
    <source>
        <dbReference type="ARBA" id="ARBA00022491"/>
    </source>
</evidence>
<dbReference type="CDD" id="cd01542">
    <property type="entry name" value="PBP1_TreR-like"/>
    <property type="match status" value="1"/>
</dbReference>
<dbReference type="PROSITE" id="PS00356">
    <property type="entry name" value="HTH_LACI_1"/>
    <property type="match status" value="1"/>
</dbReference>
<keyword evidence="5" id="KW-0804">Transcription</keyword>
<dbReference type="Gene3D" id="3.40.50.2300">
    <property type="match status" value="2"/>
</dbReference>
<keyword evidence="2" id="KW-0678">Repressor</keyword>
<evidence type="ECO:0000256" key="6">
    <source>
        <dbReference type="ARBA" id="ARBA00067657"/>
    </source>
</evidence>
<organism evidence="9 10">
    <name type="scientific">Pluralibacter gergoviae</name>
    <name type="common">Enterobacter gergoviae</name>
    <dbReference type="NCBI Taxonomy" id="61647"/>
    <lineage>
        <taxon>Bacteria</taxon>
        <taxon>Pseudomonadati</taxon>
        <taxon>Pseudomonadota</taxon>
        <taxon>Gammaproteobacteria</taxon>
        <taxon>Enterobacterales</taxon>
        <taxon>Enterobacteriaceae</taxon>
        <taxon>Pluralibacter</taxon>
    </lineage>
</organism>
<accession>A0A0F0W0Q7</accession>
<evidence type="ECO:0000256" key="3">
    <source>
        <dbReference type="ARBA" id="ARBA00023015"/>
    </source>
</evidence>
<gene>
    <name evidence="9" type="primary">treR</name>
    <name evidence="9" type="ORF">ABW06_14535</name>
</gene>
<dbReference type="RefSeq" id="WP_045287252.1">
    <property type="nucleotide sequence ID" value="NZ_DAMADZ010000006.1"/>
</dbReference>
<evidence type="ECO:0000313" key="10">
    <source>
        <dbReference type="Proteomes" id="UP000036196"/>
    </source>
</evidence>
<dbReference type="PANTHER" id="PTHR30146">
    <property type="entry name" value="LACI-RELATED TRANSCRIPTIONAL REPRESSOR"/>
    <property type="match status" value="1"/>
</dbReference>
<dbReference type="InterPro" id="IPR012771">
    <property type="entry name" value="Trehalos_R_gpbac"/>
</dbReference>
<keyword evidence="3" id="KW-0805">Transcription regulation</keyword>